<proteinExistence type="inferred from homology"/>
<sequence length="367" mass="38748">MNIQPFPSPASVQPSVTSSGLKLPEVEPTADIHLDHALRGRVTPEGFPEHALGRMEALVLQLGRIQHAPPTPFDALAFESPQMLVFAADHGIADEGVSAFPQAVTSQRVTQILAGRAPVNALSKLHGFELTVIDAGLANPLTPPDLDLGQVPLLLRKIGYGTRNMVLSPAMSLTQAVAALHAGMDVVRHLPGNVVALGDVGVGNTSCAALLLSRLCGVPLADACGRDHEQEGGLADTERRHKLEKLFEAATRHRKAVSPLAALAAMGGFEIAMMAGAMVQAASERRIVLVDGFVSGTAALVARSLRPAVADYLIYSHRSAEPGHRLLLIHLQAQPLMDMELRVGQGVGALLAWPLLLAARDLLAPQS</sequence>
<dbReference type="PANTHER" id="PTHR43463:SF1">
    <property type="entry name" value="NICOTINATE-NUCLEOTIDE--DIMETHYLBENZIMIDAZOLE PHOSPHORIBOSYLTRANSFERASE"/>
    <property type="match status" value="1"/>
</dbReference>
<accession>A0ABU1WNY4</accession>
<evidence type="ECO:0000256" key="2">
    <source>
        <dbReference type="ARBA" id="ARBA00007110"/>
    </source>
</evidence>
<organism evidence="11 12">
    <name type="scientific">Hydrogenophaga palleronii</name>
    <dbReference type="NCBI Taxonomy" id="65655"/>
    <lineage>
        <taxon>Bacteria</taxon>
        <taxon>Pseudomonadati</taxon>
        <taxon>Pseudomonadota</taxon>
        <taxon>Betaproteobacteria</taxon>
        <taxon>Burkholderiales</taxon>
        <taxon>Comamonadaceae</taxon>
        <taxon>Hydrogenophaga</taxon>
    </lineage>
</organism>
<dbReference type="Gene3D" id="1.10.1610.10">
    <property type="match status" value="1"/>
</dbReference>
<evidence type="ECO:0000256" key="6">
    <source>
        <dbReference type="ARBA" id="ARBA00022676"/>
    </source>
</evidence>
<keyword evidence="7 11" id="KW-0808">Transferase</keyword>
<dbReference type="Gene3D" id="3.40.50.10210">
    <property type="match status" value="1"/>
</dbReference>
<dbReference type="InterPro" id="IPR003200">
    <property type="entry name" value="Nict_dMeBzImd_PRibTrfase"/>
</dbReference>
<dbReference type="PANTHER" id="PTHR43463">
    <property type="entry name" value="NICOTINATE-NUCLEOTIDE--DIMETHYLBENZIMIDAZOLE PHOSPHORIBOSYLTRANSFERASE"/>
    <property type="match status" value="1"/>
</dbReference>
<comment type="pathway">
    <text evidence="1">Nucleoside biosynthesis; alpha-ribazole biosynthesis; alpha-ribazole from 5,6-dimethylbenzimidazole: step 1/2.</text>
</comment>
<evidence type="ECO:0000256" key="1">
    <source>
        <dbReference type="ARBA" id="ARBA00005049"/>
    </source>
</evidence>
<evidence type="ECO:0000256" key="4">
    <source>
        <dbReference type="ARBA" id="ARBA00015486"/>
    </source>
</evidence>
<feature type="region of interest" description="Disordered" evidence="10">
    <location>
        <begin position="1"/>
        <end position="21"/>
    </location>
</feature>
<dbReference type="SUPFAM" id="SSF52733">
    <property type="entry name" value="Nicotinate mononucleotide:5,6-dimethylbenzimidazole phosphoribosyltransferase (CobT)"/>
    <property type="match status" value="1"/>
</dbReference>
<gene>
    <name evidence="11" type="ORF">J2W49_002974</name>
</gene>
<dbReference type="GO" id="GO:0008939">
    <property type="term" value="F:nicotinate-nucleotide-dimethylbenzimidazole phosphoribosyltransferase activity"/>
    <property type="evidence" value="ECO:0007669"/>
    <property type="project" value="UniProtKB-EC"/>
</dbReference>
<dbReference type="Pfam" id="PF02277">
    <property type="entry name" value="DBI_PRT"/>
    <property type="match status" value="1"/>
</dbReference>
<dbReference type="NCBIfam" id="NF000996">
    <property type="entry name" value="PRK00105.1"/>
    <property type="match status" value="1"/>
</dbReference>
<keyword evidence="12" id="KW-1185">Reference proteome</keyword>
<dbReference type="InterPro" id="IPR036087">
    <property type="entry name" value="Nict_dMeBzImd_PRibTrfase_sf"/>
</dbReference>
<dbReference type="InterPro" id="IPR023195">
    <property type="entry name" value="Nict_dMeBzImd_PRibTrfase_N"/>
</dbReference>
<evidence type="ECO:0000313" key="12">
    <source>
        <dbReference type="Proteomes" id="UP001265700"/>
    </source>
</evidence>
<keyword evidence="6 11" id="KW-0328">Glycosyltransferase</keyword>
<name>A0ABU1WNY4_9BURK</name>
<dbReference type="EC" id="2.4.2.21" evidence="3"/>
<evidence type="ECO:0000256" key="7">
    <source>
        <dbReference type="ARBA" id="ARBA00022679"/>
    </source>
</evidence>
<comment type="catalytic activity">
    <reaction evidence="9">
        <text>5,6-dimethylbenzimidazole + nicotinate beta-D-ribonucleotide = alpha-ribazole 5'-phosphate + nicotinate + H(+)</text>
        <dbReference type="Rhea" id="RHEA:11196"/>
        <dbReference type="ChEBI" id="CHEBI:15378"/>
        <dbReference type="ChEBI" id="CHEBI:15890"/>
        <dbReference type="ChEBI" id="CHEBI:32544"/>
        <dbReference type="ChEBI" id="CHEBI:57502"/>
        <dbReference type="ChEBI" id="CHEBI:57918"/>
        <dbReference type="EC" id="2.4.2.21"/>
    </reaction>
</comment>
<keyword evidence="5" id="KW-0169">Cobalamin biosynthesis</keyword>
<evidence type="ECO:0000256" key="10">
    <source>
        <dbReference type="SAM" id="MobiDB-lite"/>
    </source>
</evidence>
<reference evidence="11 12" key="1">
    <citation type="submission" date="2023-07" db="EMBL/GenBank/DDBJ databases">
        <title>Sorghum-associated microbial communities from plants grown in Nebraska, USA.</title>
        <authorList>
            <person name="Schachtman D."/>
        </authorList>
    </citation>
    <scope>NUCLEOTIDE SEQUENCE [LARGE SCALE GENOMIC DNA]</scope>
    <source>
        <strain evidence="11 12">4249</strain>
    </source>
</reference>
<evidence type="ECO:0000256" key="5">
    <source>
        <dbReference type="ARBA" id="ARBA00022573"/>
    </source>
</evidence>
<evidence type="ECO:0000256" key="9">
    <source>
        <dbReference type="ARBA" id="ARBA00047340"/>
    </source>
</evidence>
<evidence type="ECO:0000256" key="8">
    <source>
        <dbReference type="ARBA" id="ARBA00030686"/>
    </source>
</evidence>
<evidence type="ECO:0000313" key="11">
    <source>
        <dbReference type="EMBL" id="MDR7151001.1"/>
    </source>
</evidence>
<protein>
    <recommendedName>
        <fullName evidence="4">Nicotinate-nucleotide--dimethylbenzimidazole phosphoribosyltransferase</fullName>
        <ecNumber evidence="3">2.4.2.21</ecNumber>
    </recommendedName>
    <alternativeName>
        <fullName evidence="8">N(1)-alpha-phosphoribosyltransferase</fullName>
    </alternativeName>
</protein>
<feature type="compositionally biased region" description="Polar residues" evidence="10">
    <location>
        <begin position="1"/>
        <end position="20"/>
    </location>
</feature>
<dbReference type="Proteomes" id="UP001265700">
    <property type="component" value="Unassembled WGS sequence"/>
</dbReference>
<comment type="caution">
    <text evidence="11">The sequence shown here is derived from an EMBL/GenBank/DDBJ whole genome shotgun (WGS) entry which is preliminary data.</text>
</comment>
<dbReference type="CDD" id="cd02439">
    <property type="entry name" value="DMB-PRT_CobT"/>
    <property type="match status" value="1"/>
</dbReference>
<comment type="similarity">
    <text evidence="2">Belongs to the CobT family.</text>
</comment>
<dbReference type="EMBL" id="JAVDWU010000006">
    <property type="protein sequence ID" value="MDR7151001.1"/>
    <property type="molecule type" value="Genomic_DNA"/>
</dbReference>
<evidence type="ECO:0000256" key="3">
    <source>
        <dbReference type="ARBA" id="ARBA00011991"/>
    </source>
</evidence>